<dbReference type="FunFam" id="1.10.510.10:FF:000240">
    <property type="entry name" value="Lectin-domain containing receptor kinase A4.3"/>
    <property type="match status" value="1"/>
</dbReference>
<evidence type="ECO:0000313" key="23">
    <source>
        <dbReference type="EMBL" id="KAK1299583.1"/>
    </source>
</evidence>
<feature type="signal peptide" evidence="21">
    <location>
        <begin position="1"/>
        <end position="21"/>
    </location>
</feature>
<evidence type="ECO:0000256" key="4">
    <source>
        <dbReference type="ARBA" id="ARBA00012513"/>
    </source>
</evidence>
<evidence type="ECO:0000256" key="15">
    <source>
        <dbReference type="ARBA" id="ARBA00023136"/>
    </source>
</evidence>
<evidence type="ECO:0000256" key="19">
    <source>
        <dbReference type="SAM" id="MobiDB-lite"/>
    </source>
</evidence>
<evidence type="ECO:0000259" key="22">
    <source>
        <dbReference type="PROSITE" id="PS50011"/>
    </source>
</evidence>
<dbReference type="Gene3D" id="3.30.200.20">
    <property type="entry name" value="Phosphorylase Kinase, domain 1"/>
    <property type="match status" value="1"/>
</dbReference>
<dbReference type="AlphaFoldDB" id="A0AAV9DGJ7"/>
<feature type="region of interest" description="Disordered" evidence="19">
    <location>
        <begin position="656"/>
        <end position="682"/>
    </location>
</feature>
<evidence type="ECO:0000256" key="7">
    <source>
        <dbReference type="ARBA" id="ARBA00022679"/>
    </source>
</evidence>
<dbReference type="PROSITE" id="PS50011">
    <property type="entry name" value="PROTEIN_KINASE_DOM"/>
    <property type="match status" value="1"/>
</dbReference>
<name>A0AAV9DGJ7_ACOCL</name>
<dbReference type="CDD" id="cd14066">
    <property type="entry name" value="STKc_IRAK"/>
    <property type="match status" value="1"/>
</dbReference>
<keyword evidence="10" id="KW-0430">Lectin</keyword>
<keyword evidence="14 20" id="KW-1133">Transmembrane helix</keyword>
<evidence type="ECO:0000256" key="18">
    <source>
        <dbReference type="PROSITE-ProRule" id="PRU10141"/>
    </source>
</evidence>
<organism evidence="23 24">
    <name type="scientific">Acorus calamus</name>
    <name type="common">Sweet flag</name>
    <dbReference type="NCBI Taxonomy" id="4465"/>
    <lineage>
        <taxon>Eukaryota</taxon>
        <taxon>Viridiplantae</taxon>
        <taxon>Streptophyta</taxon>
        <taxon>Embryophyta</taxon>
        <taxon>Tracheophyta</taxon>
        <taxon>Spermatophyta</taxon>
        <taxon>Magnoliopsida</taxon>
        <taxon>Liliopsida</taxon>
        <taxon>Acoraceae</taxon>
        <taxon>Acorus</taxon>
    </lineage>
</organism>
<evidence type="ECO:0000256" key="5">
    <source>
        <dbReference type="ARBA" id="ARBA00022475"/>
    </source>
</evidence>
<evidence type="ECO:0000256" key="20">
    <source>
        <dbReference type="SAM" id="Phobius"/>
    </source>
</evidence>
<dbReference type="SUPFAM" id="SSF49899">
    <property type="entry name" value="Concanavalin A-like lectins/glucanases"/>
    <property type="match status" value="1"/>
</dbReference>
<evidence type="ECO:0000256" key="8">
    <source>
        <dbReference type="ARBA" id="ARBA00022692"/>
    </source>
</evidence>
<evidence type="ECO:0000256" key="21">
    <source>
        <dbReference type="SAM" id="SignalP"/>
    </source>
</evidence>
<feature type="region of interest" description="Disordered" evidence="19">
    <location>
        <begin position="328"/>
        <end position="353"/>
    </location>
</feature>
<keyword evidence="16 23" id="KW-0675">Receptor</keyword>
<dbReference type="GO" id="GO:0005524">
    <property type="term" value="F:ATP binding"/>
    <property type="evidence" value="ECO:0007669"/>
    <property type="project" value="UniProtKB-UniRule"/>
</dbReference>
<feature type="chain" id="PRO_5043586370" description="non-specific serine/threonine protein kinase" evidence="21">
    <location>
        <begin position="22"/>
        <end position="682"/>
    </location>
</feature>
<dbReference type="Pfam" id="PF00139">
    <property type="entry name" value="Lectin_legB"/>
    <property type="match status" value="1"/>
</dbReference>
<dbReference type="InterPro" id="IPR013320">
    <property type="entry name" value="ConA-like_dom_sf"/>
</dbReference>
<dbReference type="Gene3D" id="2.60.120.200">
    <property type="match status" value="1"/>
</dbReference>
<dbReference type="Pfam" id="PF00069">
    <property type="entry name" value="Pkinase"/>
    <property type="match status" value="1"/>
</dbReference>
<dbReference type="EMBL" id="JAUJYO010000013">
    <property type="protein sequence ID" value="KAK1299583.1"/>
    <property type="molecule type" value="Genomic_DNA"/>
</dbReference>
<evidence type="ECO:0000313" key="24">
    <source>
        <dbReference type="Proteomes" id="UP001180020"/>
    </source>
</evidence>
<dbReference type="InterPro" id="IPR017441">
    <property type="entry name" value="Protein_kinase_ATP_BS"/>
</dbReference>
<dbReference type="CDD" id="cd06899">
    <property type="entry name" value="lectin_legume_LecRK_Arcelin_ConA"/>
    <property type="match status" value="1"/>
</dbReference>
<evidence type="ECO:0000256" key="3">
    <source>
        <dbReference type="ARBA" id="ARBA00010217"/>
    </source>
</evidence>
<evidence type="ECO:0000256" key="13">
    <source>
        <dbReference type="ARBA" id="ARBA00022840"/>
    </source>
</evidence>
<feature type="transmembrane region" description="Helical" evidence="20">
    <location>
        <begin position="297"/>
        <end position="320"/>
    </location>
</feature>
<dbReference type="InterPro" id="IPR008271">
    <property type="entry name" value="Ser/Thr_kinase_AS"/>
</dbReference>
<keyword evidence="11 18" id="KW-0547">Nucleotide-binding</keyword>
<keyword evidence="17" id="KW-0325">Glycoprotein</keyword>
<feature type="compositionally biased region" description="Low complexity" evidence="19">
    <location>
        <begin position="656"/>
        <end position="675"/>
    </location>
</feature>
<comment type="similarity">
    <text evidence="3">In the C-terminal section; belongs to the protein kinase superfamily. Ser/Thr protein kinase family.</text>
</comment>
<protein>
    <recommendedName>
        <fullName evidence="4">non-specific serine/threonine protein kinase</fullName>
        <ecNumber evidence="4">2.7.11.1</ecNumber>
    </recommendedName>
</protein>
<dbReference type="Gene3D" id="1.10.510.10">
    <property type="entry name" value="Transferase(Phosphotransferase) domain 1"/>
    <property type="match status" value="1"/>
</dbReference>
<feature type="compositionally biased region" description="Low complexity" evidence="19">
    <location>
        <begin position="279"/>
        <end position="290"/>
    </location>
</feature>
<gene>
    <name evidence="23" type="primary">LECRK91</name>
    <name evidence="23" type="ORF">QJS10_CPB13g00255</name>
</gene>
<feature type="domain" description="Protein kinase" evidence="22">
    <location>
        <begin position="357"/>
        <end position="614"/>
    </location>
</feature>
<evidence type="ECO:0000256" key="16">
    <source>
        <dbReference type="ARBA" id="ARBA00023170"/>
    </source>
</evidence>
<dbReference type="SMART" id="SM00220">
    <property type="entry name" value="S_TKc"/>
    <property type="match status" value="1"/>
</dbReference>
<sequence length="682" mass="74763">MASPIVLLLLLLLLHHLFISADSTHFNFPSFNPNTQGINYSGDANPSNGYIDLTRNKYNSSLAYSTGRAIFDQSVPLWNPNTRDLFNFTTYFTFMINNPNAPQTNISADGFVFFLSPNGSAIPNDTCGGCLGMVGLNNTDNQPADKSSIPFVGVEFDTFRNKGDPLDNHIGVDVDSVNSVTVNATKYMFNRGEVGEAWVVYDGTMRRLSVNMTFANVSVSLTVSHDVDLREVFESPWVDIGFSATTGQYFEFHRLLSWTFNSTDFNPAPPPPPPTVDQTTPSFNSTNPTTKTHKSNAGVIAGVVVAIGVLGAVVVVLWLVRKRKSKRRSDDDDDMDLGEDDALESGRGRKAAATDDFNEDRKLGAGGFGGVYRGFLKDMGLEVAIKKVSDTSKQGKKEYLSEVKIISQLRHRHLVQLIGYCHSNTRFLLVYELVPNGSLDSHLFGSKGCGLAWAVRHKIALGLASALLYLHEEWTRCVLHRDVKASNVMLDENFEAKLGDFGLARLVDHDQNLQTTELAGTRGYLAPECFYTGKASRESDVYSFGVVALEIACGRKVIDFTFGEERLELVKWVWELYGLGRLSEAVDERLGGDFDEGDMERLMVVGLWCAHPNHALRPSMRQAIGALSSDAELPELPCKMPVPFAAPPLVDRSGITYASSSSTSGTGTTDSNSAALLHSAAR</sequence>
<dbReference type="SUPFAM" id="SSF56112">
    <property type="entry name" value="Protein kinase-like (PK-like)"/>
    <property type="match status" value="1"/>
</dbReference>
<feature type="compositionally biased region" description="Acidic residues" evidence="19">
    <location>
        <begin position="331"/>
        <end position="343"/>
    </location>
</feature>
<keyword evidence="7" id="KW-0808">Transferase</keyword>
<dbReference type="PROSITE" id="PS00307">
    <property type="entry name" value="LECTIN_LEGUME_BETA"/>
    <property type="match status" value="1"/>
</dbReference>
<keyword evidence="5" id="KW-1003">Cell membrane</keyword>
<reference evidence="23" key="2">
    <citation type="submission" date="2023-06" db="EMBL/GenBank/DDBJ databases">
        <authorList>
            <person name="Ma L."/>
            <person name="Liu K.-W."/>
            <person name="Li Z."/>
            <person name="Hsiao Y.-Y."/>
            <person name="Qi Y."/>
            <person name="Fu T."/>
            <person name="Tang G."/>
            <person name="Zhang D."/>
            <person name="Sun W.-H."/>
            <person name="Liu D.-K."/>
            <person name="Li Y."/>
            <person name="Chen G.-Z."/>
            <person name="Liu X.-D."/>
            <person name="Liao X.-Y."/>
            <person name="Jiang Y.-T."/>
            <person name="Yu X."/>
            <person name="Hao Y."/>
            <person name="Huang J."/>
            <person name="Zhao X.-W."/>
            <person name="Ke S."/>
            <person name="Chen Y.-Y."/>
            <person name="Wu W.-L."/>
            <person name="Hsu J.-L."/>
            <person name="Lin Y.-F."/>
            <person name="Huang M.-D."/>
            <person name="Li C.-Y."/>
            <person name="Huang L."/>
            <person name="Wang Z.-W."/>
            <person name="Zhao X."/>
            <person name="Zhong W.-Y."/>
            <person name="Peng D.-H."/>
            <person name="Ahmad S."/>
            <person name="Lan S."/>
            <person name="Zhang J.-S."/>
            <person name="Tsai W.-C."/>
            <person name="Van De Peer Y."/>
            <person name="Liu Z.-J."/>
        </authorList>
    </citation>
    <scope>NUCLEOTIDE SEQUENCE</scope>
    <source>
        <strain evidence="23">CP</strain>
        <tissue evidence="23">Leaves</tissue>
    </source>
</reference>
<evidence type="ECO:0000256" key="14">
    <source>
        <dbReference type="ARBA" id="ARBA00022989"/>
    </source>
</evidence>
<feature type="binding site" evidence="18">
    <location>
        <position position="387"/>
    </location>
    <ligand>
        <name>ATP</name>
        <dbReference type="ChEBI" id="CHEBI:30616"/>
    </ligand>
</feature>
<dbReference type="InterPro" id="IPR000719">
    <property type="entry name" value="Prot_kinase_dom"/>
</dbReference>
<reference evidence="23" key="1">
    <citation type="journal article" date="2023" name="Nat. Commun.">
        <title>Diploid and tetraploid genomes of Acorus and the evolution of monocots.</title>
        <authorList>
            <person name="Ma L."/>
            <person name="Liu K.W."/>
            <person name="Li Z."/>
            <person name="Hsiao Y.Y."/>
            <person name="Qi Y."/>
            <person name="Fu T."/>
            <person name="Tang G.D."/>
            <person name="Zhang D."/>
            <person name="Sun W.H."/>
            <person name="Liu D.K."/>
            <person name="Li Y."/>
            <person name="Chen G.Z."/>
            <person name="Liu X.D."/>
            <person name="Liao X.Y."/>
            <person name="Jiang Y.T."/>
            <person name="Yu X."/>
            <person name="Hao Y."/>
            <person name="Huang J."/>
            <person name="Zhao X.W."/>
            <person name="Ke S."/>
            <person name="Chen Y.Y."/>
            <person name="Wu W.L."/>
            <person name="Hsu J.L."/>
            <person name="Lin Y.F."/>
            <person name="Huang M.D."/>
            <person name="Li C.Y."/>
            <person name="Huang L."/>
            <person name="Wang Z.W."/>
            <person name="Zhao X."/>
            <person name="Zhong W.Y."/>
            <person name="Peng D.H."/>
            <person name="Ahmad S."/>
            <person name="Lan S."/>
            <person name="Zhang J.S."/>
            <person name="Tsai W.C."/>
            <person name="Van de Peer Y."/>
            <person name="Liu Z.J."/>
        </authorList>
    </citation>
    <scope>NUCLEOTIDE SEQUENCE</scope>
    <source>
        <strain evidence="23">CP</strain>
    </source>
</reference>
<keyword evidence="13 18" id="KW-0067">ATP-binding</keyword>
<dbReference type="GO" id="GO:0005886">
    <property type="term" value="C:plasma membrane"/>
    <property type="evidence" value="ECO:0007669"/>
    <property type="project" value="UniProtKB-SubCell"/>
</dbReference>
<keyword evidence="6" id="KW-0723">Serine/threonine-protein kinase</keyword>
<evidence type="ECO:0000256" key="10">
    <source>
        <dbReference type="ARBA" id="ARBA00022734"/>
    </source>
</evidence>
<comment type="caution">
    <text evidence="23">The sequence shown here is derived from an EMBL/GenBank/DDBJ whole genome shotgun (WGS) entry which is preliminary data.</text>
</comment>
<keyword evidence="9 21" id="KW-0732">Signal</keyword>
<dbReference type="InterPro" id="IPR011009">
    <property type="entry name" value="Kinase-like_dom_sf"/>
</dbReference>
<dbReference type="Proteomes" id="UP001180020">
    <property type="component" value="Unassembled WGS sequence"/>
</dbReference>
<feature type="region of interest" description="Disordered" evidence="19">
    <location>
        <begin position="264"/>
        <end position="294"/>
    </location>
</feature>
<dbReference type="PANTHER" id="PTHR27007">
    <property type="match status" value="1"/>
</dbReference>
<evidence type="ECO:0000256" key="12">
    <source>
        <dbReference type="ARBA" id="ARBA00022777"/>
    </source>
</evidence>
<keyword evidence="15 20" id="KW-0472">Membrane</keyword>
<evidence type="ECO:0000256" key="2">
    <source>
        <dbReference type="ARBA" id="ARBA00008536"/>
    </source>
</evidence>
<evidence type="ECO:0000256" key="11">
    <source>
        <dbReference type="ARBA" id="ARBA00022741"/>
    </source>
</evidence>
<dbReference type="EC" id="2.7.11.1" evidence="4"/>
<dbReference type="PROSITE" id="PS00107">
    <property type="entry name" value="PROTEIN_KINASE_ATP"/>
    <property type="match status" value="1"/>
</dbReference>
<comment type="subcellular location">
    <subcellularLocation>
        <location evidence="1">Cell membrane</location>
        <topology evidence="1">Single-pass type I membrane protein</topology>
    </subcellularLocation>
</comment>
<proteinExistence type="inferred from homology"/>
<dbReference type="InterPro" id="IPR001220">
    <property type="entry name" value="Legume_lectin_dom"/>
</dbReference>
<evidence type="ECO:0000256" key="9">
    <source>
        <dbReference type="ARBA" id="ARBA00022729"/>
    </source>
</evidence>
<comment type="similarity">
    <text evidence="2">In the N-terminal section; belongs to the leguminous lectin family.</text>
</comment>
<dbReference type="GO" id="GO:0030246">
    <property type="term" value="F:carbohydrate binding"/>
    <property type="evidence" value="ECO:0007669"/>
    <property type="project" value="UniProtKB-KW"/>
</dbReference>
<dbReference type="PROSITE" id="PS00108">
    <property type="entry name" value="PROTEIN_KINASE_ST"/>
    <property type="match status" value="1"/>
</dbReference>
<accession>A0AAV9DGJ7</accession>
<dbReference type="InterPro" id="IPR050528">
    <property type="entry name" value="L-type_Lectin-RKs"/>
</dbReference>
<keyword evidence="12 23" id="KW-0418">Kinase</keyword>
<keyword evidence="8 20" id="KW-0812">Transmembrane</keyword>
<evidence type="ECO:0000256" key="1">
    <source>
        <dbReference type="ARBA" id="ARBA00004251"/>
    </source>
</evidence>
<dbReference type="FunFam" id="3.30.200.20:FF:000039">
    <property type="entry name" value="receptor-like protein kinase FERONIA"/>
    <property type="match status" value="1"/>
</dbReference>
<dbReference type="GO" id="GO:0002229">
    <property type="term" value="P:defense response to oomycetes"/>
    <property type="evidence" value="ECO:0007669"/>
    <property type="project" value="UniProtKB-ARBA"/>
</dbReference>
<keyword evidence="24" id="KW-1185">Reference proteome</keyword>
<evidence type="ECO:0000256" key="6">
    <source>
        <dbReference type="ARBA" id="ARBA00022527"/>
    </source>
</evidence>
<evidence type="ECO:0000256" key="17">
    <source>
        <dbReference type="ARBA" id="ARBA00023180"/>
    </source>
</evidence>
<dbReference type="GO" id="GO:0004674">
    <property type="term" value="F:protein serine/threonine kinase activity"/>
    <property type="evidence" value="ECO:0007669"/>
    <property type="project" value="UniProtKB-KW"/>
</dbReference>
<dbReference type="InterPro" id="IPR019825">
    <property type="entry name" value="Lectin_legB_Mn/Ca_BS"/>
</dbReference>